<organism evidence="1 2">
    <name type="scientific">Kurthia sibirica</name>
    <dbReference type="NCBI Taxonomy" id="202750"/>
    <lineage>
        <taxon>Bacteria</taxon>
        <taxon>Bacillati</taxon>
        <taxon>Bacillota</taxon>
        <taxon>Bacilli</taxon>
        <taxon>Bacillales</taxon>
        <taxon>Caryophanaceae</taxon>
        <taxon>Kurthia</taxon>
    </lineage>
</organism>
<dbReference type="RefSeq" id="WP_109306321.1">
    <property type="nucleotide sequence ID" value="NZ_BJUF01000019.1"/>
</dbReference>
<dbReference type="Proteomes" id="UP000245938">
    <property type="component" value="Unassembled WGS sequence"/>
</dbReference>
<reference evidence="1 2" key="1">
    <citation type="submission" date="2018-05" db="EMBL/GenBank/DDBJ databases">
        <title>Kurthia sibirica genome sequence.</title>
        <authorList>
            <person name="Maclea K.S."/>
            <person name="Goen A.E."/>
        </authorList>
    </citation>
    <scope>NUCLEOTIDE SEQUENCE [LARGE SCALE GENOMIC DNA]</scope>
    <source>
        <strain evidence="1 2">ATCC 49154</strain>
    </source>
</reference>
<dbReference type="OrthoDB" id="2456309at2"/>
<keyword evidence="2" id="KW-1185">Reference proteome</keyword>
<sequence>MDDSLHFFVISTSAGYFAPQGFVENIDEATAYICENRAKNAALTIEGTVLLQTISFEELEQQQAQFPLEFSSLYSAEEQAAIHDVCSQLQIV</sequence>
<dbReference type="AlphaFoldDB" id="A0A2U3AKP5"/>
<gene>
    <name evidence="1" type="ORF">DEX24_10145</name>
</gene>
<dbReference type="EMBL" id="QFVR01000012">
    <property type="protein sequence ID" value="PWI25095.1"/>
    <property type="molecule type" value="Genomic_DNA"/>
</dbReference>
<accession>A0A2U3AKP5</accession>
<proteinExistence type="predicted"/>
<comment type="caution">
    <text evidence="1">The sequence shown here is derived from an EMBL/GenBank/DDBJ whole genome shotgun (WGS) entry which is preliminary data.</text>
</comment>
<name>A0A2U3AKP5_9BACL</name>
<protein>
    <submittedName>
        <fullName evidence="1">Uncharacterized protein</fullName>
    </submittedName>
</protein>
<evidence type="ECO:0000313" key="1">
    <source>
        <dbReference type="EMBL" id="PWI25095.1"/>
    </source>
</evidence>
<evidence type="ECO:0000313" key="2">
    <source>
        <dbReference type="Proteomes" id="UP000245938"/>
    </source>
</evidence>